<accession>A0AAE0FLF4</accession>
<evidence type="ECO:0000259" key="3">
    <source>
        <dbReference type="PROSITE" id="PS50222"/>
    </source>
</evidence>
<dbReference type="InterPro" id="IPR018247">
    <property type="entry name" value="EF_Hand_1_Ca_BS"/>
</dbReference>
<dbReference type="Proteomes" id="UP001190700">
    <property type="component" value="Unassembled WGS sequence"/>
</dbReference>
<dbReference type="InterPro" id="IPR011992">
    <property type="entry name" value="EF-hand-dom_pair"/>
</dbReference>
<dbReference type="InterPro" id="IPR002048">
    <property type="entry name" value="EF_hand_dom"/>
</dbReference>
<dbReference type="EMBL" id="LGRX02016612">
    <property type="protein sequence ID" value="KAK3261850.1"/>
    <property type="molecule type" value="Genomic_DNA"/>
</dbReference>
<dbReference type="CDD" id="cd00051">
    <property type="entry name" value="EFh"/>
    <property type="match status" value="1"/>
</dbReference>
<keyword evidence="5" id="KW-1185">Reference proteome</keyword>
<dbReference type="SMART" id="SM00054">
    <property type="entry name" value="EFh"/>
    <property type="match status" value="2"/>
</dbReference>
<feature type="domain" description="EF-hand" evidence="3">
    <location>
        <begin position="70"/>
        <end position="105"/>
    </location>
</feature>
<name>A0AAE0FLF4_9CHLO</name>
<gene>
    <name evidence="4" type="ORF">CYMTET_29264</name>
</gene>
<dbReference type="GO" id="GO:0016460">
    <property type="term" value="C:myosin II complex"/>
    <property type="evidence" value="ECO:0007669"/>
    <property type="project" value="TreeGrafter"/>
</dbReference>
<dbReference type="Gene3D" id="1.10.238.10">
    <property type="entry name" value="EF-hand"/>
    <property type="match status" value="1"/>
</dbReference>
<comment type="caution">
    <text evidence="4">The sequence shown here is derived from an EMBL/GenBank/DDBJ whole genome shotgun (WGS) entry which is preliminary data.</text>
</comment>
<dbReference type="AlphaFoldDB" id="A0AAE0FLF4"/>
<evidence type="ECO:0000256" key="1">
    <source>
        <dbReference type="ARBA" id="ARBA00022737"/>
    </source>
</evidence>
<dbReference type="PROSITE" id="PS50222">
    <property type="entry name" value="EF_HAND_2"/>
    <property type="match status" value="2"/>
</dbReference>
<evidence type="ECO:0000313" key="4">
    <source>
        <dbReference type="EMBL" id="KAK3261850.1"/>
    </source>
</evidence>
<dbReference type="PROSITE" id="PS00018">
    <property type="entry name" value="EF_HAND_1"/>
    <property type="match status" value="1"/>
</dbReference>
<dbReference type="GO" id="GO:0005509">
    <property type="term" value="F:calcium ion binding"/>
    <property type="evidence" value="ECO:0007669"/>
    <property type="project" value="InterPro"/>
</dbReference>
<sequence length="179" mass="20279">MAVVTQSTCDIRDRREFCSSLFRWNQSIMPLTQAEIEYCRRAYRVFDKDGSGVIDAWELKAILQELGNSRTEEEVRLMIQQVDDSAKGEINFADYLKVIEQYKAKAKSPDEDTETLEAWLALGGSEDMSGGIELTKVKTLAEEFELSMDERELSAVADDGGQINYKNFKILMANNTPSI</sequence>
<dbReference type="Pfam" id="PF13499">
    <property type="entry name" value="EF-hand_7"/>
    <property type="match status" value="1"/>
</dbReference>
<evidence type="ECO:0000256" key="2">
    <source>
        <dbReference type="ARBA" id="ARBA00022837"/>
    </source>
</evidence>
<dbReference type="PANTHER" id="PTHR23048:SF0">
    <property type="entry name" value="CALMODULIN LIKE 3"/>
    <property type="match status" value="1"/>
</dbReference>
<reference evidence="4 5" key="1">
    <citation type="journal article" date="2015" name="Genome Biol. Evol.">
        <title>Comparative Genomics of a Bacterivorous Green Alga Reveals Evolutionary Causalities and Consequences of Phago-Mixotrophic Mode of Nutrition.</title>
        <authorList>
            <person name="Burns J.A."/>
            <person name="Paasch A."/>
            <person name="Narechania A."/>
            <person name="Kim E."/>
        </authorList>
    </citation>
    <scope>NUCLEOTIDE SEQUENCE [LARGE SCALE GENOMIC DNA]</scope>
    <source>
        <strain evidence="4 5">PLY_AMNH</strain>
    </source>
</reference>
<dbReference type="InterPro" id="IPR050230">
    <property type="entry name" value="CALM/Myosin/TropC-like"/>
</dbReference>
<evidence type="ECO:0000313" key="5">
    <source>
        <dbReference type="Proteomes" id="UP001190700"/>
    </source>
</evidence>
<keyword evidence="2" id="KW-0106">Calcium</keyword>
<dbReference type="PANTHER" id="PTHR23048">
    <property type="entry name" value="MYOSIN LIGHT CHAIN 1, 3"/>
    <property type="match status" value="1"/>
</dbReference>
<organism evidence="4 5">
    <name type="scientific">Cymbomonas tetramitiformis</name>
    <dbReference type="NCBI Taxonomy" id="36881"/>
    <lineage>
        <taxon>Eukaryota</taxon>
        <taxon>Viridiplantae</taxon>
        <taxon>Chlorophyta</taxon>
        <taxon>Pyramimonadophyceae</taxon>
        <taxon>Pyramimonadales</taxon>
        <taxon>Pyramimonadaceae</taxon>
        <taxon>Cymbomonas</taxon>
    </lineage>
</organism>
<dbReference type="SUPFAM" id="SSF47473">
    <property type="entry name" value="EF-hand"/>
    <property type="match status" value="1"/>
</dbReference>
<proteinExistence type="predicted"/>
<protein>
    <recommendedName>
        <fullName evidence="3">EF-hand domain-containing protein</fullName>
    </recommendedName>
</protein>
<dbReference type="FunFam" id="1.10.238.10:FF:000178">
    <property type="entry name" value="Calmodulin-2 A"/>
    <property type="match status" value="1"/>
</dbReference>
<keyword evidence="1" id="KW-0677">Repeat</keyword>
<feature type="domain" description="EF-hand" evidence="3">
    <location>
        <begin position="34"/>
        <end position="69"/>
    </location>
</feature>